<comment type="caution">
    <text evidence="2">The sequence shown here is derived from an EMBL/GenBank/DDBJ whole genome shotgun (WGS) entry which is preliminary data.</text>
</comment>
<feature type="domain" description="CPAF-like PDZ" evidence="1">
    <location>
        <begin position="73"/>
        <end position="120"/>
    </location>
</feature>
<dbReference type="Proteomes" id="UP000624244">
    <property type="component" value="Unassembled WGS sequence"/>
</dbReference>
<sequence length="139" mass="15774">MAVVVERIKEAIVRFRTALSSLGFVNRYNGALVQCQSLDSFTTASRRFISTKIVLSNCSAALNLTSNSRASFPVSLVSVSNDSKKLPKPYVYEDILTELLNKITWTPSHITYINDQVDTKIMMEKYFLASERISHLWDF</sequence>
<dbReference type="InterPro" id="IPR056186">
    <property type="entry name" value="PDZ_CPAF-rel"/>
</dbReference>
<evidence type="ECO:0000259" key="1">
    <source>
        <dbReference type="Pfam" id="PF23658"/>
    </source>
</evidence>
<protein>
    <recommendedName>
        <fullName evidence="1">CPAF-like PDZ domain-containing protein</fullName>
    </recommendedName>
</protein>
<evidence type="ECO:0000313" key="3">
    <source>
        <dbReference type="Proteomes" id="UP000624244"/>
    </source>
</evidence>
<proteinExistence type="predicted"/>
<name>A0A8H5ZKX8_COCSA</name>
<organism evidence="2 3">
    <name type="scientific">Cochliobolus sativus</name>
    <name type="common">Common root rot and spot blotch fungus</name>
    <name type="synonym">Bipolaris sorokiniana</name>
    <dbReference type="NCBI Taxonomy" id="45130"/>
    <lineage>
        <taxon>Eukaryota</taxon>
        <taxon>Fungi</taxon>
        <taxon>Dikarya</taxon>
        <taxon>Ascomycota</taxon>
        <taxon>Pezizomycotina</taxon>
        <taxon>Dothideomycetes</taxon>
        <taxon>Pleosporomycetidae</taxon>
        <taxon>Pleosporales</taxon>
        <taxon>Pleosporineae</taxon>
        <taxon>Pleosporaceae</taxon>
        <taxon>Bipolaris</taxon>
    </lineage>
</organism>
<evidence type="ECO:0000313" key="2">
    <source>
        <dbReference type="EMBL" id="KAF5850990.1"/>
    </source>
</evidence>
<dbReference type="AlphaFoldDB" id="A0A8H5ZKX8"/>
<gene>
    <name evidence="2" type="ORF">GGP41_010606</name>
</gene>
<dbReference type="EMBL" id="WNKQ01000006">
    <property type="protein sequence ID" value="KAF5850990.1"/>
    <property type="molecule type" value="Genomic_DNA"/>
</dbReference>
<accession>A0A8H5ZKX8</accession>
<reference evidence="2" key="1">
    <citation type="submission" date="2019-11" db="EMBL/GenBank/DDBJ databases">
        <title>Bipolaris sorokiniana Genome sequencing.</title>
        <authorList>
            <person name="Wang H."/>
        </authorList>
    </citation>
    <scope>NUCLEOTIDE SEQUENCE</scope>
</reference>
<dbReference type="Pfam" id="PF23658">
    <property type="entry name" value="PDZ_CPAF_rel"/>
    <property type="match status" value="1"/>
</dbReference>